<reference evidence="3" key="1">
    <citation type="journal article" date="2020" name="mSystems">
        <title>Genome- and Community-Level Interaction Insights into Carbon Utilization and Element Cycling Functions of Hydrothermarchaeota in Hydrothermal Sediment.</title>
        <authorList>
            <person name="Zhou Z."/>
            <person name="Liu Y."/>
            <person name="Xu W."/>
            <person name="Pan J."/>
            <person name="Luo Z.H."/>
            <person name="Li M."/>
        </authorList>
    </citation>
    <scope>NUCLEOTIDE SEQUENCE [LARGE SCALE GENOMIC DNA]</scope>
    <source>
        <strain evidence="3">SpSt-855</strain>
    </source>
</reference>
<organism evidence="3">
    <name type="scientific">Acidobacterium capsulatum</name>
    <dbReference type="NCBI Taxonomy" id="33075"/>
    <lineage>
        <taxon>Bacteria</taxon>
        <taxon>Pseudomonadati</taxon>
        <taxon>Acidobacteriota</taxon>
        <taxon>Terriglobia</taxon>
        <taxon>Terriglobales</taxon>
        <taxon>Acidobacteriaceae</taxon>
        <taxon>Acidobacterium</taxon>
    </lineage>
</organism>
<dbReference type="SUPFAM" id="SSF49452">
    <property type="entry name" value="Starch-binding domain-like"/>
    <property type="match status" value="1"/>
</dbReference>
<dbReference type="Pfam" id="PF14321">
    <property type="entry name" value="DUF4382"/>
    <property type="match status" value="1"/>
</dbReference>
<comment type="caution">
    <text evidence="3">The sequence shown here is derived from an EMBL/GenBank/DDBJ whole genome shotgun (WGS) entry which is preliminary data.</text>
</comment>
<proteinExistence type="predicted"/>
<sequence length="438" mass="43493">MVTTTVSDPAACEAPSGPFAHVYVTITDVQASTSASAGNSSSGFVDLTPNLSSAPQQVDLLGEATNHCFLASLGSNVELQAGSYQQFRVLLAPDSAASSISNNPCGAYANCVVLADGSVHDLALSSETKTGIKIPAGQIAGGQFTVAQGKTADLDINFLTCESIVQEGNGTYRLKPVLHAGEVNVTSTSINGTIVSSATHQPLAGGSVIVALEQKDLTGVDRILMTTMADSSGNFSFCPVPSGSYEIVAVGVDGSGVAYSAGVETGVSPGDAAGTIPLVPAGQMATIEGSVTSQNSATPPAGTAADIQLSALQTEGSSGLVITIPMLPAPTSANAGAYLTAPGGNCASNTDCADYSISVPGSYANVGAYTTNGAAFTLAAGAPASYTVDALAYVPQSGGTPDCSKSELQTNQSTTQGSLSATPGSTGMATTLAFTGCQ</sequence>
<dbReference type="InterPro" id="IPR013784">
    <property type="entry name" value="Carb-bd-like_fold"/>
</dbReference>
<evidence type="ECO:0000256" key="1">
    <source>
        <dbReference type="SAM" id="MobiDB-lite"/>
    </source>
</evidence>
<dbReference type="GO" id="GO:0030246">
    <property type="term" value="F:carbohydrate binding"/>
    <property type="evidence" value="ECO:0007669"/>
    <property type="project" value="InterPro"/>
</dbReference>
<dbReference type="EMBL" id="DTKL01000018">
    <property type="protein sequence ID" value="HGY93714.1"/>
    <property type="molecule type" value="Genomic_DNA"/>
</dbReference>
<dbReference type="InterPro" id="IPR025491">
    <property type="entry name" value="DUF4382"/>
</dbReference>
<gene>
    <name evidence="3" type="ORF">ENW50_03355</name>
</gene>
<evidence type="ECO:0000313" key="3">
    <source>
        <dbReference type="EMBL" id="HGY93714.1"/>
    </source>
</evidence>
<evidence type="ECO:0000259" key="2">
    <source>
        <dbReference type="Pfam" id="PF14321"/>
    </source>
</evidence>
<name>A0A7V4XR83_9BACT</name>
<feature type="compositionally biased region" description="Polar residues" evidence="1">
    <location>
        <begin position="406"/>
        <end position="427"/>
    </location>
</feature>
<feature type="region of interest" description="Disordered" evidence="1">
    <location>
        <begin position="401"/>
        <end position="427"/>
    </location>
</feature>
<dbReference type="AlphaFoldDB" id="A0A7V4XR83"/>
<feature type="domain" description="DUF4382" evidence="2">
    <location>
        <begin position="14"/>
        <end position="176"/>
    </location>
</feature>
<protein>
    <submittedName>
        <fullName evidence="3">DUF4382 domain-containing protein</fullName>
    </submittedName>
</protein>
<accession>A0A7V4XR83</accession>